<feature type="region of interest" description="Disordered" evidence="4">
    <location>
        <begin position="374"/>
        <end position="402"/>
    </location>
</feature>
<evidence type="ECO:0000259" key="6">
    <source>
        <dbReference type="PROSITE" id="PS01124"/>
    </source>
</evidence>
<feature type="transmembrane region" description="Helical" evidence="5">
    <location>
        <begin position="231"/>
        <end position="249"/>
    </location>
</feature>
<dbReference type="RefSeq" id="WP_271186334.1">
    <property type="nucleotide sequence ID" value="NZ_BSFE01000003.1"/>
</dbReference>
<keyword evidence="1" id="KW-0805">Transcription regulation</keyword>
<keyword evidence="2" id="KW-0238">DNA-binding</keyword>
<keyword evidence="5" id="KW-1133">Transmembrane helix</keyword>
<reference evidence="7" key="1">
    <citation type="journal article" date="2014" name="Int. J. Syst. Evol. Microbiol.">
        <title>Complete genome sequence of Corynebacterium casei LMG S-19264T (=DSM 44701T), isolated from a smear-ripened cheese.</title>
        <authorList>
            <consortium name="US DOE Joint Genome Institute (JGI-PGF)"/>
            <person name="Walter F."/>
            <person name="Albersmeier A."/>
            <person name="Kalinowski J."/>
            <person name="Ruckert C."/>
        </authorList>
    </citation>
    <scope>NUCLEOTIDE SEQUENCE</scope>
    <source>
        <strain evidence="7">VKM B-1513</strain>
    </source>
</reference>
<protein>
    <recommendedName>
        <fullName evidence="6">HTH araC/xylS-type domain-containing protein</fullName>
    </recommendedName>
</protein>
<evidence type="ECO:0000256" key="1">
    <source>
        <dbReference type="ARBA" id="ARBA00023015"/>
    </source>
</evidence>
<feature type="transmembrane region" description="Helical" evidence="5">
    <location>
        <begin position="73"/>
        <end position="95"/>
    </location>
</feature>
<dbReference type="Proteomes" id="UP001143486">
    <property type="component" value="Unassembled WGS sequence"/>
</dbReference>
<evidence type="ECO:0000256" key="5">
    <source>
        <dbReference type="SAM" id="Phobius"/>
    </source>
</evidence>
<evidence type="ECO:0000256" key="2">
    <source>
        <dbReference type="ARBA" id="ARBA00023125"/>
    </source>
</evidence>
<dbReference type="InterPro" id="IPR018060">
    <property type="entry name" value="HTH_AraC"/>
</dbReference>
<evidence type="ECO:0000313" key="7">
    <source>
        <dbReference type="EMBL" id="GLK51971.1"/>
    </source>
</evidence>
<dbReference type="GO" id="GO:0043565">
    <property type="term" value="F:sequence-specific DNA binding"/>
    <property type="evidence" value="ECO:0007669"/>
    <property type="project" value="InterPro"/>
</dbReference>
<dbReference type="PROSITE" id="PS00041">
    <property type="entry name" value="HTH_ARAC_FAMILY_1"/>
    <property type="match status" value="1"/>
</dbReference>
<feature type="transmembrane region" description="Helical" evidence="5">
    <location>
        <begin position="198"/>
        <end position="219"/>
    </location>
</feature>
<evidence type="ECO:0000256" key="3">
    <source>
        <dbReference type="ARBA" id="ARBA00023163"/>
    </source>
</evidence>
<dbReference type="PROSITE" id="PS01124">
    <property type="entry name" value="HTH_ARAC_FAMILY_2"/>
    <property type="match status" value="1"/>
</dbReference>
<dbReference type="GO" id="GO:0003700">
    <property type="term" value="F:DNA-binding transcription factor activity"/>
    <property type="evidence" value="ECO:0007669"/>
    <property type="project" value="InterPro"/>
</dbReference>
<keyword evidence="5" id="KW-0812">Transmembrane</keyword>
<evidence type="ECO:0000313" key="8">
    <source>
        <dbReference type="Proteomes" id="UP001143486"/>
    </source>
</evidence>
<sequence>MLGQYVPLDLSALDFLQIVIGAMTAAIAVFSALLLLSRDHDARMRALGLALFFLATAVSELDELYMHAGGYALHPWSIALAWPLIVIIGPAILLYVRDMTAAGRPPMTPARLARYAWPVPAGYLIALPFFLRPGEEKLAILAGADMPAMFASAVPAILGVLFLIIALASLMLAFRGLLAHMRSLRNLFANIEDKSLNWVRAVLLVLSAAWIWGAASTLWRLDDQVPQWQGPLASILEMGWVFAFAFFGIRQGEIFPGRTGPAPAEAAKYTRSALDAQRMDRIAARIETAMREQRLYRNPALSLRQLSDTIRVSQNYISQTLNDRLGRNFFDYVNAWRIAEACQRLGQGARVLDVAHETGFNSRSTFNAAFRKHTGTTPSAWRRQPAADWPDGLPRIEASPAE</sequence>
<keyword evidence="5" id="KW-0472">Membrane</keyword>
<feature type="transmembrane region" description="Helical" evidence="5">
    <location>
        <begin position="15"/>
        <end position="37"/>
    </location>
</feature>
<gene>
    <name evidence="7" type="ORF">GCM10017621_14790</name>
</gene>
<dbReference type="AlphaFoldDB" id="A0A9W6MNI9"/>
<dbReference type="PRINTS" id="PR00032">
    <property type="entry name" value="HTHARAC"/>
</dbReference>
<dbReference type="SMART" id="SM00342">
    <property type="entry name" value="HTH_ARAC"/>
    <property type="match status" value="1"/>
</dbReference>
<accession>A0A9W6MNI9</accession>
<dbReference type="InterPro" id="IPR020449">
    <property type="entry name" value="Tscrpt_reg_AraC-type_HTH"/>
</dbReference>
<dbReference type="InterPro" id="IPR009057">
    <property type="entry name" value="Homeodomain-like_sf"/>
</dbReference>
<organism evidence="7 8">
    <name type="scientific">Maricaulis virginensis</name>
    <dbReference type="NCBI Taxonomy" id="144022"/>
    <lineage>
        <taxon>Bacteria</taxon>
        <taxon>Pseudomonadati</taxon>
        <taxon>Pseudomonadota</taxon>
        <taxon>Alphaproteobacteria</taxon>
        <taxon>Maricaulales</taxon>
        <taxon>Maricaulaceae</taxon>
        <taxon>Maricaulis</taxon>
    </lineage>
</organism>
<comment type="caution">
    <text evidence="7">The sequence shown here is derived from an EMBL/GenBank/DDBJ whole genome shotgun (WGS) entry which is preliminary data.</text>
</comment>
<dbReference type="Gene3D" id="1.10.10.60">
    <property type="entry name" value="Homeodomain-like"/>
    <property type="match status" value="2"/>
</dbReference>
<reference evidence="7" key="2">
    <citation type="submission" date="2023-01" db="EMBL/GenBank/DDBJ databases">
        <authorList>
            <person name="Sun Q."/>
            <person name="Evtushenko L."/>
        </authorList>
    </citation>
    <scope>NUCLEOTIDE SEQUENCE</scope>
    <source>
        <strain evidence="7">VKM B-1513</strain>
    </source>
</reference>
<feature type="transmembrane region" description="Helical" evidence="5">
    <location>
        <begin position="44"/>
        <end position="61"/>
    </location>
</feature>
<proteinExistence type="predicted"/>
<evidence type="ECO:0000256" key="4">
    <source>
        <dbReference type="SAM" id="MobiDB-lite"/>
    </source>
</evidence>
<name>A0A9W6MNI9_9PROT</name>
<feature type="transmembrane region" description="Helical" evidence="5">
    <location>
        <begin position="151"/>
        <end position="178"/>
    </location>
</feature>
<dbReference type="SUPFAM" id="SSF46689">
    <property type="entry name" value="Homeodomain-like"/>
    <property type="match status" value="1"/>
</dbReference>
<dbReference type="InterPro" id="IPR018062">
    <property type="entry name" value="HTH_AraC-typ_CS"/>
</dbReference>
<feature type="transmembrane region" description="Helical" evidence="5">
    <location>
        <begin position="115"/>
        <end position="131"/>
    </location>
</feature>
<dbReference type="PANTHER" id="PTHR43280:SF29">
    <property type="entry name" value="ARAC-FAMILY TRANSCRIPTIONAL REGULATOR"/>
    <property type="match status" value="1"/>
</dbReference>
<keyword evidence="3" id="KW-0804">Transcription</keyword>
<feature type="domain" description="HTH araC/xylS-type" evidence="6">
    <location>
        <begin position="280"/>
        <end position="384"/>
    </location>
</feature>
<dbReference type="PANTHER" id="PTHR43280">
    <property type="entry name" value="ARAC-FAMILY TRANSCRIPTIONAL REGULATOR"/>
    <property type="match status" value="1"/>
</dbReference>
<dbReference type="EMBL" id="BSFE01000003">
    <property type="protein sequence ID" value="GLK51971.1"/>
    <property type="molecule type" value="Genomic_DNA"/>
</dbReference>
<keyword evidence="8" id="KW-1185">Reference proteome</keyword>
<dbReference type="Pfam" id="PF12833">
    <property type="entry name" value="HTH_18"/>
    <property type="match status" value="1"/>
</dbReference>